<keyword evidence="4" id="KW-0472">Membrane</keyword>
<dbReference type="EMBL" id="CAAHDN010000006">
    <property type="protein sequence ID" value="VGM94779.1"/>
    <property type="molecule type" value="Genomic_DNA"/>
</dbReference>
<gene>
    <name evidence="7" type="ORF">NCTC4101_00121</name>
</gene>
<organism evidence="7">
    <name type="scientific">uncultured Avibacterium sp</name>
    <dbReference type="NCBI Taxonomy" id="1936169"/>
    <lineage>
        <taxon>Bacteria</taxon>
        <taxon>Pseudomonadati</taxon>
        <taxon>Pseudomonadota</taxon>
        <taxon>Gammaproteobacteria</taxon>
        <taxon>Pasteurellales</taxon>
        <taxon>Pasteurellaceae</taxon>
        <taxon>Avibacterium</taxon>
        <taxon>environmental samples</taxon>
    </lineage>
</organism>
<protein>
    <submittedName>
        <fullName evidence="7">Uncharacterized conserved protein</fullName>
    </submittedName>
</protein>
<keyword evidence="2" id="KW-0812">Transmembrane</keyword>
<dbReference type="AlphaFoldDB" id="A0A486X8S8"/>
<evidence type="ECO:0000256" key="5">
    <source>
        <dbReference type="SAM" id="Coils"/>
    </source>
</evidence>
<evidence type="ECO:0000259" key="6">
    <source>
        <dbReference type="Pfam" id="PF06803"/>
    </source>
</evidence>
<reference evidence="7" key="1">
    <citation type="submission" date="2019-03" db="EMBL/GenBank/DDBJ databases">
        <authorList>
            <consortium name="Pathogen Informatics"/>
        </authorList>
    </citation>
    <scope>NUCLEOTIDE SEQUENCE</scope>
    <source>
        <strain evidence="7">Unknown</strain>
    </source>
</reference>
<keyword evidence="3" id="KW-1133">Transmembrane helix</keyword>
<dbReference type="GO" id="GO:0012505">
    <property type="term" value="C:endomembrane system"/>
    <property type="evidence" value="ECO:0007669"/>
    <property type="project" value="UniProtKB-SubCell"/>
</dbReference>
<dbReference type="PIRSF" id="PIRSF031804">
    <property type="entry name" value="UCP031804"/>
    <property type="match status" value="1"/>
</dbReference>
<evidence type="ECO:0000256" key="2">
    <source>
        <dbReference type="ARBA" id="ARBA00022692"/>
    </source>
</evidence>
<evidence type="ECO:0000313" key="7">
    <source>
        <dbReference type="EMBL" id="VGM94779.1"/>
    </source>
</evidence>
<dbReference type="Pfam" id="PF06803">
    <property type="entry name" value="DUF1232"/>
    <property type="match status" value="1"/>
</dbReference>
<name>A0A486X8S8_9PAST</name>
<comment type="subcellular location">
    <subcellularLocation>
        <location evidence="1">Endomembrane system</location>
        <topology evidence="1">Multi-pass membrane protein</topology>
    </subcellularLocation>
</comment>
<accession>A0A486X8S8</accession>
<feature type="domain" description="DUF1232" evidence="6">
    <location>
        <begin position="75"/>
        <end position="110"/>
    </location>
</feature>
<keyword evidence="5" id="KW-0175">Coiled coil</keyword>
<sequence length="137" mass="15323">MTSKSNDIENKKESLENIEGAAEKIEEAEKYAENFSDEGFWDKVTGYAKKAGKKVIEPSLKMYYAAQDPETPTWAKGVIYGALGYFIFPIDMIPDVAPGIGYTDDFSVLAAALATIATNIKDEHVEQAKEKMRIWFK</sequence>
<feature type="coiled-coil region" evidence="5">
    <location>
        <begin position="8"/>
        <end position="38"/>
    </location>
</feature>
<evidence type="ECO:0000256" key="4">
    <source>
        <dbReference type="ARBA" id="ARBA00023136"/>
    </source>
</evidence>
<evidence type="ECO:0000256" key="1">
    <source>
        <dbReference type="ARBA" id="ARBA00004127"/>
    </source>
</evidence>
<dbReference type="InterPro" id="IPR010652">
    <property type="entry name" value="DUF1232"/>
</dbReference>
<proteinExistence type="predicted"/>
<dbReference type="InterPro" id="IPR016983">
    <property type="entry name" value="UCP031804"/>
</dbReference>
<evidence type="ECO:0000256" key="3">
    <source>
        <dbReference type="ARBA" id="ARBA00022989"/>
    </source>
</evidence>